<evidence type="ECO:0000256" key="1">
    <source>
        <dbReference type="ARBA" id="ARBA00004328"/>
    </source>
</evidence>
<dbReference type="AlphaFoldDB" id="A0ABD0TS25"/>
<sequence length="263" mass="29770">MLRRTVKNSAQMTTAFLKEQYKNNVATLVPSQISSDYAPPTKRCIDKLAFITKAEPSIRSFIAKLVRLWVDYADTETKMTAVIGASLLTHTAWHGMGIVHLLFEICAYYSISWKSVIKETLITTTMVTWKEIFTFCKTYQAKSKVDPTVAWARIVDDSYFMGLSTIRHIPLSALFAVPIIHIQGDEGIYMSKWATDYRHEVEHYHEASEWLHKKLSGLDNTVKAATVEASKLASLVNQPPTMRLKTPPQTTFKETQLTAADFA</sequence>
<comment type="subcellular location">
    <subcellularLocation>
        <location evidence="1">Virion</location>
    </subcellularLocation>
</comment>
<organism evidence="2 3">
    <name type="scientific">Loxostege sticticalis</name>
    <name type="common">Beet webworm moth</name>
    <dbReference type="NCBI Taxonomy" id="481309"/>
    <lineage>
        <taxon>Eukaryota</taxon>
        <taxon>Metazoa</taxon>
        <taxon>Ecdysozoa</taxon>
        <taxon>Arthropoda</taxon>
        <taxon>Hexapoda</taxon>
        <taxon>Insecta</taxon>
        <taxon>Pterygota</taxon>
        <taxon>Neoptera</taxon>
        <taxon>Endopterygota</taxon>
        <taxon>Lepidoptera</taxon>
        <taxon>Glossata</taxon>
        <taxon>Ditrysia</taxon>
        <taxon>Pyraloidea</taxon>
        <taxon>Crambidae</taxon>
        <taxon>Pyraustinae</taxon>
        <taxon>Loxostege</taxon>
    </lineage>
</organism>
<evidence type="ECO:0000313" key="2">
    <source>
        <dbReference type="EMBL" id="KAL0852110.1"/>
    </source>
</evidence>
<comment type="caution">
    <text evidence="2">The sequence shown here is derived from an EMBL/GenBank/DDBJ whole genome shotgun (WGS) entry which is preliminary data.</text>
</comment>
<gene>
    <name evidence="2" type="ORF">ABMA28_000350</name>
</gene>
<accession>A0ABD0TS25</accession>
<dbReference type="InterPro" id="IPR004902">
    <property type="entry name" value="Rhabdo_ncap_2"/>
</dbReference>
<proteinExistence type="predicted"/>
<protein>
    <submittedName>
        <fullName evidence="2">Uncharacterized protein</fullName>
    </submittedName>
</protein>
<dbReference type="Proteomes" id="UP001549921">
    <property type="component" value="Unassembled WGS sequence"/>
</dbReference>
<evidence type="ECO:0000313" key="3">
    <source>
        <dbReference type="Proteomes" id="UP001549921"/>
    </source>
</evidence>
<reference evidence="2 3" key="1">
    <citation type="submission" date="2024-06" db="EMBL/GenBank/DDBJ databases">
        <title>A chromosome-level genome assembly of beet webworm, Loxostege sticticalis.</title>
        <authorList>
            <person name="Zhang Y."/>
        </authorList>
    </citation>
    <scope>NUCLEOTIDE SEQUENCE [LARGE SCALE GENOMIC DNA]</scope>
    <source>
        <strain evidence="2">AQ028</strain>
        <tissue evidence="2">Male pupae</tissue>
    </source>
</reference>
<dbReference type="EMBL" id="JBEDNZ010000001">
    <property type="protein sequence ID" value="KAL0852110.1"/>
    <property type="molecule type" value="Genomic_DNA"/>
</dbReference>
<name>A0ABD0TS25_LOXSC</name>
<dbReference type="Pfam" id="PF03216">
    <property type="entry name" value="Rhabdo_ncap_2"/>
    <property type="match status" value="1"/>
</dbReference>